<evidence type="ECO:0000256" key="10">
    <source>
        <dbReference type="RuleBase" id="RU004326"/>
    </source>
</evidence>
<evidence type="ECO:0000256" key="2">
    <source>
        <dbReference type="ARBA" id="ARBA00022553"/>
    </source>
</evidence>
<keyword evidence="17" id="KW-1185">Reference proteome</keyword>
<feature type="active site" description="Phosphoserine intermediate" evidence="9">
    <location>
        <position position="101"/>
    </location>
</feature>
<dbReference type="PANTHER" id="PTHR42946">
    <property type="entry name" value="PHOSPHOHEXOSE MUTASE"/>
    <property type="match status" value="1"/>
</dbReference>
<dbReference type="InterPro" id="IPR005846">
    <property type="entry name" value="A-D-PHexomutase_a/b/a-III"/>
</dbReference>
<evidence type="ECO:0000256" key="4">
    <source>
        <dbReference type="ARBA" id="ARBA00022842"/>
    </source>
</evidence>
<dbReference type="EMBL" id="CP058649">
    <property type="protein sequence ID" value="QUI25594.1"/>
    <property type="molecule type" value="Genomic_DNA"/>
</dbReference>
<dbReference type="AlphaFoldDB" id="A0A8J8MQ55"/>
<dbReference type="InterPro" id="IPR036900">
    <property type="entry name" value="A-D-PHexomutase_C_sf"/>
</dbReference>
<comment type="similarity">
    <text evidence="1 9 10">Belongs to the phosphohexose mutase family.</text>
</comment>
<dbReference type="GO" id="GO:0005975">
    <property type="term" value="P:carbohydrate metabolic process"/>
    <property type="evidence" value="ECO:0007669"/>
    <property type="project" value="InterPro"/>
</dbReference>
<sequence length="452" mass="49556">MGKLFGTDGVRGVANQELTIDLAFKLGQAGAYVLTKENKHKPTILIGRDTRISGEMLSAAIIAGICSVGANAVSLGIVPTPAVAHLTRLYNADAGVVISASHNPVEYNGIKFFNNKGHKLSDALEEEIEDIILHNMDEIQLSIGTDIGRVTHKTESIHAYIDYVKTRIDMDLKGMKIVIDCANGASYVSAPETLRQLGAEVFIIHNEPDGTNINKKCGSTHMDDLKHFVKQIGADIGLAFDGDADRCLAVDECGQMVDGDQIMAICGNYMKMQGTLKKDTIVATVMSNLGLFMMGKEKGIQIEQTTVGDRYVLEKMMEEDYNLGGEQSGHIIFLDENTTGDGLLTALHLLEALKHSDKTLSELAKVMDVLPQILVNAKVKNEHKMKYLEDPEIKKVIDQLEEKFHGEGRVLIRPSGTEPLVRVMIEGKDQEALTKEAKQLAVLIESRLNEEE</sequence>
<dbReference type="InterPro" id="IPR006352">
    <property type="entry name" value="GlmM_bact"/>
</dbReference>
<dbReference type="InterPro" id="IPR005844">
    <property type="entry name" value="A-D-PHexomutase_a/b/a-I"/>
</dbReference>
<feature type="binding site" evidence="9">
    <location>
        <position position="241"/>
    </location>
    <ligand>
        <name>Mg(2+)</name>
        <dbReference type="ChEBI" id="CHEBI:18420"/>
    </ligand>
</feature>
<dbReference type="Gene3D" id="3.30.310.50">
    <property type="entry name" value="Alpha-D-phosphohexomutase, C-terminal domain"/>
    <property type="match status" value="1"/>
</dbReference>
<feature type="binding site" description="via phosphate group" evidence="9">
    <location>
        <position position="101"/>
    </location>
    <ligand>
        <name>Mg(2+)</name>
        <dbReference type="ChEBI" id="CHEBI:18420"/>
    </ligand>
</feature>
<comment type="function">
    <text evidence="9 11">Catalyzes the conversion of glucosamine-6-phosphate to glucosamine-1-phosphate.</text>
</comment>
<feature type="domain" description="Alpha-D-phosphohexomutase alpha/beta/alpha" evidence="15">
    <location>
        <begin position="258"/>
        <end position="366"/>
    </location>
</feature>
<feature type="modified residue" description="Phosphoserine" evidence="9">
    <location>
        <position position="101"/>
    </location>
</feature>
<evidence type="ECO:0000256" key="3">
    <source>
        <dbReference type="ARBA" id="ARBA00022723"/>
    </source>
</evidence>
<dbReference type="KEGG" id="vpy:HZI73_04395"/>
<evidence type="ECO:0000256" key="9">
    <source>
        <dbReference type="HAMAP-Rule" id="MF_01554"/>
    </source>
</evidence>
<dbReference type="Pfam" id="PF00408">
    <property type="entry name" value="PGM_PMM_IV"/>
    <property type="match status" value="1"/>
</dbReference>
<dbReference type="InterPro" id="IPR005841">
    <property type="entry name" value="Alpha-D-phosphohexomutase_SF"/>
</dbReference>
<keyword evidence="3 9" id="KW-0479">Metal-binding</keyword>
<organism evidence="16 17">
    <name type="scientific">Vallitalea pronyensis</name>
    <dbReference type="NCBI Taxonomy" id="1348613"/>
    <lineage>
        <taxon>Bacteria</taxon>
        <taxon>Bacillati</taxon>
        <taxon>Bacillota</taxon>
        <taxon>Clostridia</taxon>
        <taxon>Lachnospirales</taxon>
        <taxon>Vallitaleaceae</taxon>
        <taxon>Vallitalea</taxon>
    </lineage>
</organism>
<dbReference type="GO" id="GO:0004615">
    <property type="term" value="F:phosphomannomutase activity"/>
    <property type="evidence" value="ECO:0007669"/>
    <property type="project" value="TreeGrafter"/>
</dbReference>
<dbReference type="GO" id="GO:0006048">
    <property type="term" value="P:UDP-N-acetylglucosamine biosynthetic process"/>
    <property type="evidence" value="ECO:0007669"/>
    <property type="project" value="TreeGrafter"/>
</dbReference>
<dbReference type="InterPro" id="IPR050060">
    <property type="entry name" value="Phosphoglucosamine_mutase"/>
</dbReference>
<evidence type="ECO:0000313" key="16">
    <source>
        <dbReference type="EMBL" id="QUI25594.1"/>
    </source>
</evidence>
<dbReference type="InterPro" id="IPR005845">
    <property type="entry name" value="A-D-PHexomutase_a/b/a-II"/>
</dbReference>
<name>A0A8J8MQ55_9FIRM</name>
<evidence type="ECO:0000256" key="11">
    <source>
        <dbReference type="RuleBase" id="RU004327"/>
    </source>
</evidence>
<evidence type="ECO:0000256" key="8">
    <source>
        <dbReference type="ARBA" id="ARBA00068193"/>
    </source>
</evidence>
<protein>
    <recommendedName>
        <fullName evidence="8 9">Phosphoglucosamine mutase</fullName>
        <ecNumber evidence="7 9">5.4.2.10</ecNumber>
    </recommendedName>
</protein>
<dbReference type="SUPFAM" id="SSF53738">
    <property type="entry name" value="Phosphoglucomutase, first 3 domains"/>
    <property type="match status" value="3"/>
</dbReference>
<feature type="binding site" evidence="9">
    <location>
        <position position="243"/>
    </location>
    <ligand>
        <name>Mg(2+)</name>
        <dbReference type="ChEBI" id="CHEBI:18420"/>
    </ligand>
</feature>
<keyword evidence="2 9" id="KW-0597">Phosphoprotein</keyword>
<comment type="PTM">
    <text evidence="9">Activated by phosphorylation.</text>
</comment>
<comment type="cofactor">
    <cofactor evidence="9">
        <name>Mg(2+)</name>
        <dbReference type="ChEBI" id="CHEBI:18420"/>
    </cofactor>
    <text evidence="9">Binds 1 Mg(2+) ion per subunit.</text>
</comment>
<dbReference type="GO" id="GO:0008966">
    <property type="term" value="F:phosphoglucosamine mutase activity"/>
    <property type="evidence" value="ECO:0007669"/>
    <property type="project" value="UniProtKB-UniRule"/>
</dbReference>
<dbReference type="CDD" id="cd05802">
    <property type="entry name" value="GlmM"/>
    <property type="match status" value="1"/>
</dbReference>
<dbReference type="SUPFAM" id="SSF55957">
    <property type="entry name" value="Phosphoglucomutase, C-terminal domain"/>
    <property type="match status" value="1"/>
</dbReference>
<dbReference type="EC" id="5.4.2.10" evidence="7 9"/>
<gene>
    <name evidence="9" type="primary">glmM</name>
    <name evidence="16" type="ORF">HZI73_04395</name>
</gene>
<evidence type="ECO:0000313" key="17">
    <source>
        <dbReference type="Proteomes" id="UP000683246"/>
    </source>
</evidence>
<dbReference type="NCBIfam" id="TIGR01455">
    <property type="entry name" value="glmM"/>
    <property type="match status" value="1"/>
</dbReference>
<proteinExistence type="inferred from homology"/>
<dbReference type="PRINTS" id="PR00509">
    <property type="entry name" value="PGMPMM"/>
</dbReference>
<dbReference type="HAMAP" id="MF_01554_B">
    <property type="entry name" value="GlmM_B"/>
    <property type="match status" value="1"/>
</dbReference>
<dbReference type="RefSeq" id="WP_212698693.1">
    <property type="nucleotide sequence ID" value="NZ_CP058649.1"/>
</dbReference>
<evidence type="ECO:0000259" key="15">
    <source>
        <dbReference type="Pfam" id="PF02880"/>
    </source>
</evidence>
<dbReference type="PANTHER" id="PTHR42946:SF1">
    <property type="entry name" value="PHOSPHOGLUCOMUTASE (ALPHA-D-GLUCOSE-1,6-BISPHOSPHATE-DEPENDENT)"/>
    <property type="match status" value="1"/>
</dbReference>
<dbReference type="PROSITE" id="PS00710">
    <property type="entry name" value="PGM_PMM"/>
    <property type="match status" value="1"/>
</dbReference>
<evidence type="ECO:0000256" key="6">
    <source>
        <dbReference type="ARBA" id="ARBA00050364"/>
    </source>
</evidence>
<evidence type="ECO:0000256" key="7">
    <source>
        <dbReference type="ARBA" id="ARBA00066330"/>
    </source>
</evidence>
<keyword evidence="5 9" id="KW-0413">Isomerase</keyword>
<dbReference type="FunFam" id="3.30.310.50:FF:000001">
    <property type="entry name" value="Phosphoglucosamine mutase"/>
    <property type="match status" value="1"/>
</dbReference>
<feature type="domain" description="Alpha-D-phosphohexomutase C-terminal" evidence="12">
    <location>
        <begin position="374"/>
        <end position="441"/>
    </location>
</feature>
<feature type="binding site" evidence="9">
    <location>
        <position position="245"/>
    </location>
    <ligand>
        <name>Mg(2+)</name>
        <dbReference type="ChEBI" id="CHEBI:18420"/>
    </ligand>
</feature>
<accession>A0A8J8MQ55</accession>
<evidence type="ECO:0000259" key="14">
    <source>
        <dbReference type="Pfam" id="PF02879"/>
    </source>
</evidence>
<dbReference type="GO" id="GO:0009252">
    <property type="term" value="P:peptidoglycan biosynthetic process"/>
    <property type="evidence" value="ECO:0007669"/>
    <property type="project" value="TreeGrafter"/>
</dbReference>
<evidence type="ECO:0000256" key="5">
    <source>
        <dbReference type="ARBA" id="ARBA00023235"/>
    </source>
</evidence>
<dbReference type="InterPro" id="IPR005843">
    <property type="entry name" value="A-D-PHexomutase_C"/>
</dbReference>
<keyword evidence="4 9" id="KW-0460">Magnesium</keyword>
<feature type="domain" description="Alpha-D-phosphohexomutase alpha/beta/alpha" evidence="14">
    <location>
        <begin position="159"/>
        <end position="254"/>
    </location>
</feature>
<dbReference type="NCBIfam" id="NF008139">
    <property type="entry name" value="PRK10887.1"/>
    <property type="match status" value="1"/>
</dbReference>
<dbReference type="InterPro" id="IPR016055">
    <property type="entry name" value="A-D-PHexomutase_a/b/a-I/II/III"/>
</dbReference>
<dbReference type="GO" id="GO:0000287">
    <property type="term" value="F:magnesium ion binding"/>
    <property type="evidence" value="ECO:0007669"/>
    <property type="project" value="UniProtKB-UniRule"/>
</dbReference>
<evidence type="ECO:0000259" key="12">
    <source>
        <dbReference type="Pfam" id="PF00408"/>
    </source>
</evidence>
<evidence type="ECO:0000259" key="13">
    <source>
        <dbReference type="Pfam" id="PF02878"/>
    </source>
</evidence>
<dbReference type="Pfam" id="PF02880">
    <property type="entry name" value="PGM_PMM_III"/>
    <property type="match status" value="1"/>
</dbReference>
<reference evidence="16" key="1">
    <citation type="submission" date="2020-07" db="EMBL/GenBank/DDBJ databases">
        <title>Vallitalea pronyensis genome.</title>
        <authorList>
            <person name="Postec A."/>
        </authorList>
    </citation>
    <scope>NUCLEOTIDE SEQUENCE</scope>
    <source>
        <strain evidence="16">FatNI3</strain>
    </source>
</reference>
<evidence type="ECO:0000256" key="1">
    <source>
        <dbReference type="ARBA" id="ARBA00010231"/>
    </source>
</evidence>
<dbReference type="Proteomes" id="UP000683246">
    <property type="component" value="Chromosome"/>
</dbReference>
<dbReference type="GO" id="GO:0005829">
    <property type="term" value="C:cytosol"/>
    <property type="evidence" value="ECO:0007669"/>
    <property type="project" value="TreeGrafter"/>
</dbReference>
<dbReference type="InterPro" id="IPR016066">
    <property type="entry name" value="A-D-PHexomutase_CS"/>
</dbReference>
<comment type="catalytic activity">
    <reaction evidence="6 9 11">
        <text>alpha-D-glucosamine 1-phosphate = D-glucosamine 6-phosphate</text>
        <dbReference type="Rhea" id="RHEA:23424"/>
        <dbReference type="ChEBI" id="CHEBI:58516"/>
        <dbReference type="ChEBI" id="CHEBI:58725"/>
        <dbReference type="EC" id="5.4.2.10"/>
    </reaction>
</comment>
<dbReference type="FunFam" id="3.40.120.10:FF:000001">
    <property type="entry name" value="Phosphoglucosamine mutase"/>
    <property type="match status" value="1"/>
</dbReference>
<dbReference type="Pfam" id="PF02878">
    <property type="entry name" value="PGM_PMM_I"/>
    <property type="match status" value="1"/>
</dbReference>
<dbReference type="FunFam" id="3.40.120.10:FF:000002">
    <property type="entry name" value="Phosphoglucosamine mutase"/>
    <property type="match status" value="1"/>
</dbReference>
<dbReference type="Gene3D" id="3.40.120.10">
    <property type="entry name" value="Alpha-D-Glucose-1,6-Bisphosphate, subunit A, domain 3"/>
    <property type="match status" value="3"/>
</dbReference>
<dbReference type="Pfam" id="PF02879">
    <property type="entry name" value="PGM_PMM_II"/>
    <property type="match status" value="1"/>
</dbReference>
<feature type="domain" description="Alpha-D-phosphohexomutase alpha/beta/alpha" evidence="13">
    <location>
        <begin position="3"/>
        <end position="135"/>
    </location>
</feature>